<feature type="domain" description="MHD1" evidence="2">
    <location>
        <begin position="489"/>
        <end position="609"/>
    </location>
</feature>
<evidence type="ECO:0000313" key="4">
    <source>
        <dbReference type="Proteomes" id="UP000193920"/>
    </source>
</evidence>
<dbReference type="SMART" id="SM00239">
    <property type="entry name" value="C2"/>
    <property type="match status" value="1"/>
</dbReference>
<accession>A0A1Y2C9I0</accession>
<dbReference type="InterPro" id="IPR035892">
    <property type="entry name" value="C2_domain_sf"/>
</dbReference>
<dbReference type="PROSITE" id="PS51258">
    <property type="entry name" value="MHD1"/>
    <property type="match status" value="1"/>
</dbReference>
<dbReference type="PANTHER" id="PTHR47263:SF1">
    <property type="entry name" value="C2 DOMAIN PROTEIN (AFU_ORTHOLOGUE AFUA_7G02350)"/>
    <property type="match status" value="1"/>
</dbReference>
<dbReference type="Proteomes" id="UP000193920">
    <property type="component" value="Unassembled WGS sequence"/>
</dbReference>
<comment type="caution">
    <text evidence="3">The sequence shown here is derived from an EMBL/GenBank/DDBJ whole genome shotgun (WGS) entry which is preliminary data.</text>
</comment>
<dbReference type="Gene3D" id="2.60.40.150">
    <property type="entry name" value="C2 domain"/>
    <property type="match status" value="1"/>
</dbReference>
<feature type="domain" description="C2" evidence="1">
    <location>
        <begin position="687"/>
        <end position="803"/>
    </location>
</feature>
<dbReference type="InterPro" id="IPR000008">
    <property type="entry name" value="C2_dom"/>
</dbReference>
<dbReference type="AlphaFoldDB" id="A0A1Y2C9I0"/>
<dbReference type="InterPro" id="IPR014770">
    <property type="entry name" value="Munc13_1"/>
</dbReference>
<reference evidence="3 4" key="1">
    <citation type="submission" date="2016-08" db="EMBL/GenBank/DDBJ databases">
        <title>A Parts List for Fungal Cellulosomes Revealed by Comparative Genomics.</title>
        <authorList>
            <consortium name="DOE Joint Genome Institute"/>
            <person name="Haitjema C.H."/>
            <person name="Gilmore S.P."/>
            <person name="Henske J.K."/>
            <person name="Solomon K.V."/>
            <person name="De Groot R."/>
            <person name="Kuo A."/>
            <person name="Mondo S.J."/>
            <person name="Salamov A.A."/>
            <person name="Labutti K."/>
            <person name="Zhao Z."/>
            <person name="Chiniquy J."/>
            <person name="Barry K."/>
            <person name="Brewer H.M."/>
            <person name="Purvine S.O."/>
            <person name="Wright A.T."/>
            <person name="Boxma B."/>
            <person name="Van Alen T."/>
            <person name="Hackstein J.H."/>
            <person name="Baker S.E."/>
            <person name="Grigoriev I.V."/>
            <person name="O'Malley M.A."/>
        </authorList>
    </citation>
    <scope>NUCLEOTIDE SEQUENCE [LARGE SCALE GENOMIC DNA]</scope>
    <source>
        <strain evidence="3 4">G1</strain>
    </source>
</reference>
<name>A0A1Y2C9I0_9FUNG</name>
<evidence type="ECO:0008006" key="5">
    <source>
        <dbReference type="Google" id="ProtNLM"/>
    </source>
</evidence>
<gene>
    <name evidence="3" type="ORF">LY90DRAFT_703735</name>
</gene>
<dbReference type="CDD" id="cd00030">
    <property type="entry name" value="C2"/>
    <property type="match status" value="1"/>
</dbReference>
<dbReference type="InterPro" id="IPR052811">
    <property type="entry name" value="Glucose_resp_signaling"/>
</dbReference>
<evidence type="ECO:0000259" key="1">
    <source>
        <dbReference type="PROSITE" id="PS50004"/>
    </source>
</evidence>
<dbReference type="SUPFAM" id="SSF49562">
    <property type="entry name" value="C2 domain (Calcium/lipid-binding domain, CaLB)"/>
    <property type="match status" value="1"/>
</dbReference>
<evidence type="ECO:0000313" key="3">
    <source>
        <dbReference type="EMBL" id="ORY43567.1"/>
    </source>
</evidence>
<proteinExistence type="predicted"/>
<dbReference type="OrthoDB" id="2015333at2759"/>
<dbReference type="PROSITE" id="PS50004">
    <property type="entry name" value="C2"/>
    <property type="match status" value="1"/>
</dbReference>
<sequence>MTVKTPKSGSNKNIDGITKYLYSIALGEFYKNMDETGMFKEYILLFVQIMDTQIRRVQPTYYLTDSNCDSIIISSTNLFVKLFRDFAFKHLENFNETNYNIFKKNVYLSSISFYLRESSNIENLESNDDIQNWARKIFKIDSNTNQRILDSIKRIINQKTSKLATLSDFKRYLSLIEMDRYEHALPEDFYTRELYEMWKKMEKTQIVKDITSLQSNIVINNTNQNILATKSFYFIPPEPYVAFKQLVELCMFKDCDSTFEGEDILSENSKNLIKECEFRWRIPNAFKDIIILDILIQNFLNNFININDIIDFVQKFIEDIDKNDNIRIHEIEFLCSTFDGLVDKLMNDISHVFQLVNDIKDIQPFILDIYTTVKLIYSSKLYKSYILRNNIQINLIRTISDNFKVALDVNYKNIELSSFNTQEEKPIQILKYFKILKDNIDNFQSVNTSRTNNINLIKLISSVYFNNAIKYLPNVRKDTKDGQLEYQFNDLFEIFKFLKVIHEKANYSSRSFAEVEDWFKSFVDSWLTVSDETIKSRIENIIKFENYEPINLAQKIYHSDSVLDLFKHFDLILSSVNQIEWSKVTDHAIFIKHFVRIINKLIFEYIKRMQLSFQKLSYKPSYSDELYKLSGLSIEEIRESNIFKELTSITDKVLFIKINNIYKSYNLLEKICESTEIPYYHSILVTQTRSTTTEDIYNINDVNERYRISVIRIDDLQANSAGYVSPFIEMNLGTNQLFRTNMKSKTLNPEFYEEFILKINENTSSVLDIKIKNGDTKEVSILAQTKMMLRSILFEDGLIHNVDLPLSPKGTLHLRISKLKTIDEIRYYVLNISEYLDFTLEDIYSLLVKLISSIVIGYINKITDLNKNMEIHETENLMIPIFEYLNDVLLNINTFLDLNINKYIWEKTEHPAFKKYSLEEKKKDIDKTEVITKHQQSLMRATTQKKLKHSVTRVQTLMNIVKNQPSDDPTQLIGRSKTVINDLLNDDSFKDYEYEHLPSHDIIRLIWDRIVQDIHETILQYYDIYGNSISEKGKISTKFHNLWNSTVSNMAMNVTKNMPKMNNMFENNIGNIIFNQKSVNIVNNSLELLKAFFACEIDKTCYGFPKEELETQHYIELKNYIKLIKENDSYKKKTY</sequence>
<dbReference type="Pfam" id="PF00168">
    <property type="entry name" value="C2"/>
    <property type="match status" value="1"/>
</dbReference>
<protein>
    <recommendedName>
        <fullName evidence="5">C2 domain-containing protein</fullName>
    </recommendedName>
</protein>
<dbReference type="Gene3D" id="1.10.357.50">
    <property type="match status" value="1"/>
</dbReference>
<organism evidence="3 4">
    <name type="scientific">Neocallimastix californiae</name>
    <dbReference type="NCBI Taxonomy" id="1754190"/>
    <lineage>
        <taxon>Eukaryota</taxon>
        <taxon>Fungi</taxon>
        <taxon>Fungi incertae sedis</taxon>
        <taxon>Chytridiomycota</taxon>
        <taxon>Chytridiomycota incertae sedis</taxon>
        <taxon>Neocallimastigomycetes</taxon>
        <taxon>Neocallimastigales</taxon>
        <taxon>Neocallimastigaceae</taxon>
        <taxon>Neocallimastix</taxon>
    </lineage>
</organism>
<dbReference type="STRING" id="1754190.A0A1Y2C9I0"/>
<keyword evidence="4" id="KW-1185">Reference proteome</keyword>
<dbReference type="EMBL" id="MCOG01000116">
    <property type="protein sequence ID" value="ORY43567.1"/>
    <property type="molecule type" value="Genomic_DNA"/>
</dbReference>
<evidence type="ECO:0000259" key="2">
    <source>
        <dbReference type="PROSITE" id="PS51258"/>
    </source>
</evidence>
<dbReference type="PANTHER" id="PTHR47263">
    <property type="entry name" value="ADENYLATE CYCLASE ACTIVATION PROTEIN GIT1"/>
    <property type="match status" value="1"/>
</dbReference>